<organism evidence="1 2">
    <name type="scientific">Discostella pseudostelligera</name>
    <dbReference type="NCBI Taxonomy" id="259834"/>
    <lineage>
        <taxon>Eukaryota</taxon>
        <taxon>Sar</taxon>
        <taxon>Stramenopiles</taxon>
        <taxon>Ochrophyta</taxon>
        <taxon>Bacillariophyta</taxon>
        <taxon>Coscinodiscophyceae</taxon>
        <taxon>Thalassiosirophycidae</taxon>
        <taxon>Stephanodiscales</taxon>
        <taxon>Stephanodiscaceae</taxon>
        <taxon>Discostella</taxon>
    </lineage>
</organism>
<sequence length="116" mass="13295">MIVTAYIYLSYNEREEARELNNVIVGSSNDIDDDESSQFSGYFTVDNSIEGMKVLVNELFGITMKEVDIPLEERWDIDTTKEEAVPSKGGSDGLRKFEFHHEVEGPLRTIFYDLHP</sequence>
<evidence type="ECO:0000313" key="2">
    <source>
        <dbReference type="Proteomes" id="UP001530293"/>
    </source>
</evidence>
<gene>
    <name evidence="1" type="ORF">ACHAWU_001336</name>
</gene>
<reference evidence="1 2" key="1">
    <citation type="submission" date="2024-10" db="EMBL/GenBank/DDBJ databases">
        <title>Updated reference genomes for cyclostephanoid diatoms.</title>
        <authorList>
            <person name="Roberts W.R."/>
            <person name="Alverson A.J."/>
        </authorList>
    </citation>
    <scope>NUCLEOTIDE SEQUENCE [LARGE SCALE GENOMIC DNA]</scope>
    <source>
        <strain evidence="1 2">AJA232-27</strain>
    </source>
</reference>
<dbReference type="EMBL" id="JALLBG020000311">
    <property type="protein sequence ID" value="KAL3756359.1"/>
    <property type="molecule type" value="Genomic_DNA"/>
</dbReference>
<dbReference type="AlphaFoldDB" id="A0ABD3M0U7"/>
<dbReference type="Proteomes" id="UP001530293">
    <property type="component" value="Unassembled WGS sequence"/>
</dbReference>
<comment type="caution">
    <text evidence="1">The sequence shown here is derived from an EMBL/GenBank/DDBJ whole genome shotgun (WGS) entry which is preliminary data.</text>
</comment>
<evidence type="ECO:0000313" key="1">
    <source>
        <dbReference type="EMBL" id="KAL3756359.1"/>
    </source>
</evidence>
<name>A0ABD3M0U7_9STRA</name>
<accession>A0ABD3M0U7</accession>
<keyword evidence="2" id="KW-1185">Reference proteome</keyword>
<protein>
    <submittedName>
        <fullName evidence="1">Uncharacterized protein</fullName>
    </submittedName>
</protein>
<proteinExistence type="predicted"/>
<dbReference type="Gene3D" id="1.10.1370.40">
    <property type="match status" value="1"/>
</dbReference>